<organism evidence="3 4">
    <name type="scientific">Anaeromyxobacter oryzae</name>
    <dbReference type="NCBI Taxonomy" id="2918170"/>
    <lineage>
        <taxon>Bacteria</taxon>
        <taxon>Pseudomonadati</taxon>
        <taxon>Myxococcota</taxon>
        <taxon>Myxococcia</taxon>
        <taxon>Myxococcales</taxon>
        <taxon>Cystobacterineae</taxon>
        <taxon>Anaeromyxobacteraceae</taxon>
        <taxon>Anaeromyxobacter</taxon>
    </lineage>
</organism>
<keyword evidence="3" id="KW-0808">Transferase</keyword>
<dbReference type="Pfam" id="PF00535">
    <property type="entry name" value="Glycos_transf_2"/>
    <property type="match status" value="1"/>
</dbReference>
<gene>
    <name evidence="3" type="ORF">AMOR_24150</name>
</gene>
<feature type="domain" description="Glycosyltransferase 2-like" evidence="2">
    <location>
        <begin position="5"/>
        <end position="123"/>
    </location>
</feature>
<dbReference type="RefSeq" id="WP_248361414.1">
    <property type="nucleotide sequence ID" value="NZ_AP025591.1"/>
</dbReference>
<dbReference type="Gene3D" id="3.90.550.10">
    <property type="entry name" value="Spore Coat Polysaccharide Biosynthesis Protein SpsA, Chain A"/>
    <property type="match status" value="1"/>
</dbReference>
<dbReference type="CDD" id="cd02511">
    <property type="entry name" value="Beta4Glucosyltransferase"/>
    <property type="match status" value="1"/>
</dbReference>
<evidence type="ECO:0000313" key="3">
    <source>
        <dbReference type="EMBL" id="BDG03419.1"/>
    </source>
</evidence>
<dbReference type="SUPFAM" id="SSF53448">
    <property type="entry name" value="Nucleotide-diphospho-sugar transferases"/>
    <property type="match status" value="1"/>
</dbReference>
<dbReference type="PANTHER" id="PTHR43630">
    <property type="entry name" value="POLY-BETA-1,6-N-ACETYL-D-GLUCOSAMINE SYNTHASE"/>
    <property type="match status" value="1"/>
</dbReference>
<accession>A0ABM7WV99</accession>
<evidence type="ECO:0000313" key="4">
    <source>
        <dbReference type="Proteomes" id="UP001162891"/>
    </source>
</evidence>
<evidence type="ECO:0000256" key="1">
    <source>
        <dbReference type="ARBA" id="ARBA00038494"/>
    </source>
</evidence>
<dbReference type="PANTHER" id="PTHR43630:SF2">
    <property type="entry name" value="GLYCOSYLTRANSFERASE"/>
    <property type="match status" value="1"/>
</dbReference>
<protein>
    <submittedName>
        <fullName evidence="3">Glycosyl transferase</fullName>
    </submittedName>
</protein>
<keyword evidence="4" id="KW-1185">Reference proteome</keyword>
<dbReference type="InterPro" id="IPR029044">
    <property type="entry name" value="Nucleotide-diphossugar_trans"/>
</dbReference>
<name>A0ABM7WV99_9BACT</name>
<reference evidence="4" key="1">
    <citation type="journal article" date="2022" name="Int. J. Syst. Evol. Microbiol.">
        <title>Anaeromyxobacter oryzae sp. nov., Anaeromyxobacter diazotrophicus sp. nov. and Anaeromyxobacter paludicola sp. nov., isolated from paddy soils.</title>
        <authorList>
            <person name="Itoh H."/>
            <person name="Xu Z."/>
            <person name="Mise K."/>
            <person name="Masuda Y."/>
            <person name="Ushijima N."/>
            <person name="Hayakawa C."/>
            <person name="Shiratori Y."/>
            <person name="Senoo K."/>
        </authorList>
    </citation>
    <scope>NUCLEOTIDE SEQUENCE [LARGE SCALE GENOMIC DNA]</scope>
    <source>
        <strain evidence="4">Red232</strain>
    </source>
</reference>
<dbReference type="GO" id="GO:0016740">
    <property type="term" value="F:transferase activity"/>
    <property type="evidence" value="ECO:0007669"/>
    <property type="project" value="UniProtKB-KW"/>
</dbReference>
<dbReference type="InterPro" id="IPR001173">
    <property type="entry name" value="Glyco_trans_2-like"/>
</dbReference>
<dbReference type="Proteomes" id="UP001162891">
    <property type="component" value="Chromosome"/>
</dbReference>
<evidence type="ECO:0000259" key="2">
    <source>
        <dbReference type="Pfam" id="PF00535"/>
    </source>
</evidence>
<comment type="similarity">
    <text evidence="1">Belongs to the glycosyltransferase 2 family. WaaE/KdtX subfamily.</text>
</comment>
<sequence length="268" mass="30466">MLGISIAIITYNEERALADCIRSCEDIADEIVVLDSFSTDGTEAVARAFPKVRFAQHAFDGHVEQKTRAVALCRNEWILALDADERLTPELREEIRALEPGDLDGFRVPRLTFAMGEPVRHSGWYPQRKVRLFRRSRARWAGDNPHDYVVVDGKGGDLRGDLLHHSFRDLADQATRANAFSSIQAFNLLHRGRRFSALAALVRPVVKFLEVYVYKRGFLDGFAGFTIAVNAAYATFLKFAKIYELEARIVDRPSNVRPEYRPQSQEHD</sequence>
<dbReference type="EMBL" id="AP025591">
    <property type="protein sequence ID" value="BDG03419.1"/>
    <property type="molecule type" value="Genomic_DNA"/>
</dbReference>
<proteinExistence type="inferred from homology"/>